<keyword evidence="1" id="KW-0812">Transmembrane</keyword>
<keyword evidence="3" id="KW-1185">Reference proteome</keyword>
<feature type="transmembrane region" description="Helical" evidence="1">
    <location>
        <begin position="7"/>
        <end position="28"/>
    </location>
</feature>
<evidence type="ECO:0000313" key="3">
    <source>
        <dbReference type="Proteomes" id="UP000317316"/>
    </source>
</evidence>
<dbReference type="EMBL" id="VDGH01000007">
    <property type="protein sequence ID" value="TQR12413.1"/>
    <property type="molecule type" value="Genomic_DNA"/>
</dbReference>
<comment type="caution">
    <text evidence="2">The sequence shown here is derived from an EMBL/GenBank/DDBJ whole genome shotgun (WGS) entry which is preliminary data.</text>
</comment>
<proteinExistence type="predicted"/>
<sequence length="163" mass="18126">MKRGTTLFLKLAVILMGIPVLALCLFVLPQIANEAYEAMERGSDLAFVVYSILMVMYISAVPFYFALYQTFSLLTYIDKNLAFSELSVTALKKIKNCAIIISFLYLIALPFVFIMAEIDDAPGLVITGMIPIFASIVIAVFAAVLHKLLKDAIYLKEENDLIV</sequence>
<organism evidence="2 3">
    <name type="scientific">Psychrobacillus lasiicapitis</name>
    <dbReference type="NCBI Taxonomy" id="1636719"/>
    <lineage>
        <taxon>Bacteria</taxon>
        <taxon>Bacillati</taxon>
        <taxon>Bacillota</taxon>
        <taxon>Bacilli</taxon>
        <taxon>Bacillales</taxon>
        <taxon>Bacillaceae</taxon>
        <taxon>Psychrobacillus</taxon>
    </lineage>
</organism>
<protein>
    <submittedName>
        <fullName evidence="2">DUF2975 domain-containing protein</fullName>
    </submittedName>
</protein>
<dbReference type="Proteomes" id="UP000317316">
    <property type="component" value="Unassembled WGS sequence"/>
</dbReference>
<feature type="transmembrane region" description="Helical" evidence="1">
    <location>
        <begin position="124"/>
        <end position="145"/>
    </location>
</feature>
<accession>A0A544T4M8</accession>
<dbReference type="InterPro" id="IPR021354">
    <property type="entry name" value="DUF2975"/>
</dbReference>
<keyword evidence="1" id="KW-0472">Membrane</keyword>
<dbReference type="Pfam" id="PF11188">
    <property type="entry name" value="DUF2975"/>
    <property type="match status" value="1"/>
</dbReference>
<feature type="transmembrane region" description="Helical" evidence="1">
    <location>
        <begin position="97"/>
        <end position="118"/>
    </location>
</feature>
<dbReference type="OrthoDB" id="1100174at2"/>
<feature type="transmembrane region" description="Helical" evidence="1">
    <location>
        <begin position="48"/>
        <end position="76"/>
    </location>
</feature>
<keyword evidence="1" id="KW-1133">Transmembrane helix</keyword>
<gene>
    <name evidence="2" type="ORF">FG382_12330</name>
</gene>
<evidence type="ECO:0000256" key="1">
    <source>
        <dbReference type="SAM" id="Phobius"/>
    </source>
</evidence>
<reference evidence="2 3" key="1">
    <citation type="submission" date="2019-05" db="EMBL/GenBank/DDBJ databases">
        <title>Psychrobacillus vulpis sp. nov., a new species isolated from feces of a red fox that inhabits in The Tablas de Daimiel Natural Park, Albacete, Spain.</title>
        <authorList>
            <person name="Rodriguez M."/>
            <person name="Reina J.C."/>
            <person name="Bejar V."/>
            <person name="Llamas I."/>
        </authorList>
    </citation>
    <scope>NUCLEOTIDE SEQUENCE [LARGE SCALE GENOMIC DNA]</scope>
    <source>
        <strain evidence="2 3">NEAU-3TGS17</strain>
    </source>
</reference>
<name>A0A544T4M8_9BACI</name>
<dbReference type="AlphaFoldDB" id="A0A544T4M8"/>
<evidence type="ECO:0000313" key="2">
    <source>
        <dbReference type="EMBL" id="TQR12413.1"/>
    </source>
</evidence>
<dbReference type="RefSeq" id="WP_142539193.1">
    <property type="nucleotide sequence ID" value="NZ_BMIE01000006.1"/>
</dbReference>